<evidence type="ECO:0000313" key="2">
    <source>
        <dbReference type="EMBL" id="EJW03969.1"/>
    </source>
</evidence>
<dbReference type="HOGENOM" id="CLU_2158316_0_0_1"/>
<reference evidence="2 3" key="1">
    <citation type="submission" date="2011-08" db="EMBL/GenBank/DDBJ databases">
        <authorList>
            <person name="Liu Z.J."/>
            <person name="Shi F.L."/>
            <person name="Lu J.Q."/>
            <person name="Li M."/>
            <person name="Wang Z.L."/>
        </authorList>
    </citation>
    <scope>NUCLEOTIDE SEQUENCE [LARGE SCALE GENOMIC DNA]</scope>
    <source>
        <strain evidence="2 3">USNM 41457</strain>
    </source>
</reference>
<protein>
    <recommendedName>
        <fullName evidence="4">Protein kinase domain-containing protein</fullName>
    </recommendedName>
</protein>
<keyword evidence="3" id="KW-1185">Reference proteome</keyword>
<name>J9D8Z2_EDHAE</name>
<feature type="chain" id="PRO_5003821937" description="Protein kinase domain-containing protein" evidence="1">
    <location>
        <begin position="18"/>
        <end position="111"/>
    </location>
</feature>
<accession>J9D8Z2</accession>
<evidence type="ECO:0008006" key="4">
    <source>
        <dbReference type="Google" id="ProtNLM"/>
    </source>
</evidence>
<dbReference type="EMBL" id="AFBI03000026">
    <property type="protein sequence ID" value="EJW03969.1"/>
    <property type="molecule type" value="Genomic_DNA"/>
</dbReference>
<feature type="signal peptide" evidence="1">
    <location>
        <begin position="1"/>
        <end position="17"/>
    </location>
</feature>
<evidence type="ECO:0000256" key="1">
    <source>
        <dbReference type="SAM" id="SignalP"/>
    </source>
</evidence>
<dbReference type="InParanoid" id="J9D8Z2"/>
<proteinExistence type="predicted"/>
<comment type="caution">
    <text evidence="2">The sequence shown here is derived from an EMBL/GenBank/DDBJ whole genome shotgun (WGS) entry which is preliminary data.</text>
</comment>
<organism evidence="2 3">
    <name type="scientific">Edhazardia aedis (strain USNM 41457)</name>
    <name type="common">Microsporidian parasite</name>
    <dbReference type="NCBI Taxonomy" id="1003232"/>
    <lineage>
        <taxon>Eukaryota</taxon>
        <taxon>Fungi</taxon>
        <taxon>Fungi incertae sedis</taxon>
        <taxon>Microsporidia</taxon>
        <taxon>Edhazardia</taxon>
    </lineage>
</organism>
<keyword evidence="1" id="KW-0732">Signal</keyword>
<evidence type="ECO:0000313" key="3">
    <source>
        <dbReference type="Proteomes" id="UP000003163"/>
    </source>
</evidence>
<sequence length="111" mass="13185">MQKILFTFLYAVKGVLFYPTHTTQEVELNHCKRKISVAGFDSIAIYDLRFILGKDLVLYFLKSVSRLSSDKVTIIKHLKYFYDKIYNLIYRKVNIMHSNFKNCNFLLYANK</sequence>
<reference evidence="3" key="2">
    <citation type="submission" date="2015-07" db="EMBL/GenBank/DDBJ databases">
        <title>Contrasting host-pathogen interactions and genome evolution in two generalist and specialist microsporidian pathogens of mosquitoes.</title>
        <authorList>
            <consortium name="The Broad Institute Genomics Platform"/>
            <consortium name="The Broad Institute Genome Sequencing Center for Infectious Disease"/>
            <person name="Cuomo C.A."/>
            <person name="Sanscrainte N.D."/>
            <person name="Goldberg J.M."/>
            <person name="Heiman D."/>
            <person name="Young S."/>
            <person name="Zeng Q."/>
            <person name="Becnel J.J."/>
            <person name="Birren B.W."/>
        </authorList>
    </citation>
    <scope>NUCLEOTIDE SEQUENCE [LARGE SCALE GENOMIC DNA]</scope>
    <source>
        <strain evidence="3">USNM 41457</strain>
    </source>
</reference>
<gene>
    <name evidence="2" type="ORF">EDEG_01736</name>
</gene>
<dbReference type="Proteomes" id="UP000003163">
    <property type="component" value="Unassembled WGS sequence"/>
</dbReference>
<dbReference type="VEuPathDB" id="MicrosporidiaDB:EDEG_01736"/>
<dbReference type="AlphaFoldDB" id="J9D8Z2"/>